<dbReference type="KEGG" id="ptt:VY86_03005"/>
<sequence>MVNYCLKILSWVIFIYIKIDGMVIVGLAISWMINIFLVLVNSWKEKVIAFNDHDFILLI</sequence>
<name>A0A0F7LIH4_9GAMM</name>
<dbReference type="EMBL" id="CP011104">
    <property type="protein sequence ID" value="AKH62465.1"/>
    <property type="molecule type" value="Genomic_DNA"/>
</dbReference>
<evidence type="ECO:0000256" key="1">
    <source>
        <dbReference type="SAM" id="Phobius"/>
    </source>
</evidence>
<keyword evidence="1" id="KW-0812">Transmembrane</keyword>
<evidence type="ECO:0000313" key="2">
    <source>
        <dbReference type="EMBL" id="AKH62465.1"/>
    </source>
</evidence>
<reference evidence="2 3" key="1">
    <citation type="journal article" date="2015" name="J. Biotechnol.">
        <title>Complete genome sequence of Photorhabdus temperata subsp. thracensis 39-8(T), an entomopathogenic bacterium for the improved commercial bioinsecticide.</title>
        <authorList>
            <person name="Kwak Y."/>
            <person name="Shin J.H."/>
        </authorList>
    </citation>
    <scope>NUCLEOTIDE SEQUENCE [LARGE SCALE GENOMIC DNA]</scope>
    <source>
        <strain evidence="2 3">DSM 15199</strain>
    </source>
</reference>
<dbReference type="PATRIC" id="fig|230089.6.peg.669"/>
<dbReference type="AlphaFoldDB" id="A0A0F7LIH4"/>
<protein>
    <submittedName>
        <fullName evidence="2">Uncharacterized protein</fullName>
    </submittedName>
</protein>
<dbReference type="Proteomes" id="UP000034866">
    <property type="component" value="Chromosome"/>
</dbReference>
<reference evidence="3" key="2">
    <citation type="submission" date="2015-03" db="EMBL/GenBank/DDBJ databases">
        <title>Genome sequence of Azospirillum thiophilum strain DSM 21654T.</title>
        <authorList>
            <person name="Kwak Y."/>
            <person name="Shin J.-H."/>
        </authorList>
    </citation>
    <scope>NUCLEOTIDE SEQUENCE [LARGE SCALE GENOMIC DNA]</scope>
    <source>
        <strain evidence="3">DSM 15199</strain>
    </source>
</reference>
<keyword evidence="1" id="KW-1133">Transmembrane helix</keyword>
<keyword evidence="1" id="KW-0472">Membrane</keyword>
<keyword evidence="3" id="KW-1185">Reference proteome</keyword>
<gene>
    <name evidence="2" type="ORF">VY86_03005</name>
</gene>
<proteinExistence type="predicted"/>
<organism evidence="2 3">
    <name type="scientific">Photorhabdus thracensis</name>
    <dbReference type="NCBI Taxonomy" id="230089"/>
    <lineage>
        <taxon>Bacteria</taxon>
        <taxon>Pseudomonadati</taxon>
        <taxon>Pseudomonadota</taxon>
        <taxon>Gammaproteobacteria</taxon>
        <taxon>Enterobacterales</taxon>
        <taxon>Morganellaceae</taxon>
        <taxon>Photorhabdus</taxon>
    </lineage>
</organism>
<evidence type="ECO:0000313" key="3">
    <source>
        <dbReference type="Proteomes" id="UP000034866"/>
    </source>
</evidence>
<accession>A0A0F7LIH4</accession>
<feature type="transmembrane region" description="Helical" evidence="1">
    <location>
        <begin position="12"/>
        <end position="40"/>
    </location>
</feature>